<sequence length="484" mass="50214">MAETIARANGWLSGVVWGPAGLLLLALTGAWLTMRTGFFQFVRLRHWLGCTLGAIFTDRAITAHTGRDEGAISQFQSMCTALAATIGTGNIVGVATAILSGGPGAVFWMWVMALLGTMTAYAEELLGIYYRRRDAKGQWIGGPMYYLAEGLGAKPGCRALGRGLAALFALFCVLASFGIGNMSQANAIAGNLEAAFGFSPALTGGVLAAGSALVILRGLRQVAAITEKLVPAMALVYLMGAGLVVLTHFWAVPEALAAIFRGALGLRAAGGGAVGYGVWAALRWGAMRGAFSNEAGLGSSVMAGASSNVTEPARQGMWGIFEVCADTLAVCTLTALTILCSGVVDLETGLPLNGVGPEALTGAAFSTTFGSLGPAFIALSVLLFAYSTILGWSHYGATAFGYLFGPRAVTVYKLVFSALIFVGAVTELGLVWALADTFNGLMMVPNLIGVLALSGTVARVTQNYLDRTLRGEHIPPLRSATDET</sequence>
<name>A0AA37IZP0_9FIRM</name>
<organism evidence="9 10">
    <name type="scientific">Faecalibacterium gallinarum</name>
    <dbReference type="NCBI Taxonomy" id="2903556"/>
    <lineage>
        <taxon>Bacteria</taxon>
        <taxon>Bacillati</taxon>
        <taxon>Bacillota</taxon>
        <taxon>Clostridia</taxon>
        <taxon>Eubacteriales</taxon>
        <taxon>Oscillospiraceae</taxon>
        <taxon>Faecalibacterium</taxon>
    </lineage>
</organism>
<gene>
    <name evidence="9" type="ORF">JCM17207_19310</name>
</gene>
<keyword evidence="6 8" id="KW-1133">Transmembrane helix</keyword>
<dbReference type="PANTHER" id="PTHR30330">
    <property type="entry name" value="AGSS FAMILY TRANSPORTER, SODIUM-ALANINE"/>
    <property type="match status" value="1"/>
</dbReference>
<feature type="transmembrane region" description="Helical" evidence="8">
    <location>
        <begin position="229"/>
        <end position="252"/>
    </location>
</feature>
<dbReference type="EMBL" id="BQKV01000081">
    <property type="protein sequence ID" value="GJN65306.1"/>
    <property type="molecule type" value="Genomic_DNA"/>
</dbReference>
<dbReference type="InterPro" id="IPR001463">
    <property type="entry name" value="Na/Ala_symport"/>
</dbReference>
<dbReference type="RefSeq" id="WP_238317547.1">
    <property type="nucleotide sequence ID" value="NZ_BQKV01000081.1"/>
</dbReference>
<feature type="transmembrane region" description="Helical" evidence="8">
    <location>
        <begin position="414"/>
        <end position="435"/>
    </location>
</feature>
<dbReference type="Proteomes" id="UP001055185">
    <property type="component" value="Unassembled WGS sequence"/>
</dbReference>
<dbReference type="GO" id="GO:0005283">
    <property type="term" value="F:amino acid:sodium symporter activity"/>
    <property type="evidence" value="ECO:0007669"/>
    <property type="project" value="InterPro"/>
</dbReference>
<feature type="transmembrane region" description="Helical" evidence="8">
    <location>
        <begin position="81"/>
        <end position="101"/>
    </location>
</feature>
<feature type="transmembrane region" description="Helical" evidence="8">
    <location>
        <begin position="164"/>
        <end position="182"/>
    </location>
</feature>
<keyword evidence="7 8" id="KW-0472">Membrane</keyword>
<comment type="similarity">
    <text evidence="2 8">Belongs to the alanine or glycine:cation symporter (AGCS) (TC 2.A.25) family.</text>
</comment>
<feature type="transmembrane region" description="Helical" evidence="8">
    <location>
        <begin position="12"/>
        <end position="32"/>
    </location>
</feature>
<comment type="caution">
    <text evidence="9">The sequence shown here is derived from an EMBL/GenBank/DDBJ whole genome shotgun (WGS) entry which is preliminary data.</text>
</comment>
<feature type="transmembrane region" description="Helical" evidence="8">
    <location>
        <begin position="194"/>
        <end position="217"/>
    </location>
</feature>
<feature type="transmembrane region" description="Helical" evidence="8">
    <location>
        <begin position="323"/>
        <end position="344"/>
    </location>
</feature>
<feature type="transmembrane region" description="Helical" evidence="8">
    <location>
        <begin position="441"/>
        <end position="460"/>
    </location>
</feature>
<evidence type="ECO:0000256" key="3">
    <source>
        <dbReference type="ARBA" id="ARBA00022448"/>
    </source>
</evidence>
<keyword evidence="3 8" id="KW-0813">Transport</keyword>
<feature type="transmembrane region" description="Helical" evidence="8">
    <location>
        <begin position="258"/>
        <end position="282"/>
    </location>
</feature>
<feature type="transmembrane region" description="Helical" evidence="8">
    <location>
        <begin position="107"/>
        <end position="130"/>
    </location>
</feature>
<dbReference type="AlphaFoldDB" id="A0AA37IZP0"/>
<dbReference type="NCBIfam" id="TIGR00835">
    <property type="entry name" value="agcS"/>
    <property type="match status" value="1"/>
</dbReference>
<evidence type="ECO:0000313" key="9">
    <source>
        <dbReference type="EMBL" id="GJN65306.1"/>
    </source>
</evidence>
<keyword evidence="5 8" id="KW-0812">Transmembrane</keyword>
<accession>A0AA37IZP0</accession>
<dbReference type="PROSITE" id="PS00873">
    <property type="entry name" value="NA_ALANINE_SYMP"/>
    <property type="match status" value="1"/>
</dbReference>
<evidence type="ECO:0000256" key="8">
    <source>
        <dbReference type="RuleBase" id="RU363064"/>
    </source>
</evidence>
<evidence type="ECO:0000256" key="6">
    <source>
        <dbReference type="ARBA" id="ARBA00022989"/>
    </source>
</evidence>
<dbReference type="Pfam" id="PF01235">
    <property type="entry name" value="Na_Ala_symp"/>
    <property type="match status" value="1"/>
</dbReference>
<evidence type="ECO:0000256" key="2">
    <source>
        <dbReference type="ARBA" id="ARBA00009261"/>
    </source>
</evidence>
<feature type="transmembrane region" description="Helical" evidence="8">
    <location>
        <begin position="375"/>
        <end position="393"/>
    </location>
</feature>
<dbReference type="GO" id="GO:0005886">
    <property type="term" value="C:plasma membrane"/>
    <property type="evidence" value="ECO:0007669"/>
    <property type="project" value="UniProtKB-SubCell"/>
</dbReference>
<evidence type="ECO:0000313" key="10">
    <source>
        <dbReference type="Proteomes" id="UP001055185"/>
    </source>
</evidence>
<dbReference type="PRINTS" id="PR00175">
    <property type="entry name" value="NAALASMPORT"/>
</dbReference>
<keyword evidence="8" id="KW-0769">Symport</keyword>
<evidence type="ECO:0000256" key="1">
    <source>
        <dbReference type="ARBA" id="ARBA00004651"/>
    </source>
</evidence>
<reference evidence="9" key="1">
    <citation type="journal article" date="2022" name="Int. J. Syst. Evol. Microbiol.">
        <title>Genome-based, phenotypic and chemotaxonomic classification of Faecalibacterium strains: proposal of three novel species Faecalibacterium duncaniae sp. nov., Faecalibacterium hattorii sp. nov. and Faecalibacterium gallinarum sp. nov. .</title>
        <authorList>
            <person name="Sakamoto M."/>
            <person name="Sakurai N."/>
            <person name="Tanno H."/>
            <person name="Iino T."/>
            <person name="Ohkuma M."/>
            <person name="Endo A."/>
        </authorList>
    </citation>
    <scope>NUCLEOTIDE SEQUENCE</scope>
    <source>
        <strain evidence="9">JCM 17207</strain>
    </source>
</reference>
<evidence type="ECO:0000256" key="5">
    <source>
        <dbReference type="ARBA" id="ARBA00022692"/>
    </source>
</evidence>
<comment type="subcellular location">
    <subcellularLocation>
        <location evidence="1 8">Cell membrane</location>
        <topology evidence="1 8">Multi-pass membrane protein</topology>
    </subcellularLocation>
</comment>
<protein>
    <submittedName>
        <fullName evidence="9">Transporter</fullName>
    </submittedName>
</protein>
<evidence type="ECO:0000256" key="7">
    <source>
        <dbReference type="ARBA" id="ARBA00023136"/>
    </source>
</evidence>
<keyword evidence="10" id="KW-1185">Reference proteome</keyword>
<proteinExistence type="inferred from homology"/>
<dbReference type="PANTHER" id="PTHR30330:SF3">
    <property type="entry name" value="TRANSCRIPTIONAL REGULATOR, LRP FAMILY"/>
    <property type="match status" value="1"/>
</dbReference>
<keyword evidence="4 8" id="KW-1003">Cell membrane</keyword>
<evidence type="ECO:0000256" key="4">
    <source>
        <dbReference type="ARBA" id="ARBA00022475"/>
    </source>
</evidence>